<proteinExistence type="predicted"/>
<evidence type="ECO:0000313" key="1">
    <source>
        <dbReference type="EMBL" id="CAG6775534.1"/>
    </source>
</evidence>
<reference evidence="1" key="1">
    <citation type="submission" date="2021-05" db="EMBL/GenBank/DDBJ databases">
        <authorList>
            <person name="Alioto T."/>
            <person name="Alioto T."/>
            <person name="Gomez Garrido J."/>
        </authorList>
    </citation>
    <scope>NUCLEOTIDE SEQUENCE</scope>
</reference>
<dbReference type="EMBL" id="HBUF01598801">
    <property type="protein sequence ID" value="CAG6775534.1"/>
    <property type="molecule type" value="Transcribed_RNA"/>
</dbReference>
<name>A0A8D9AZ69_9HEMI</name>
<organism evidence="1">
    <name type="scientific">Cacopsylla melanoneura</name>
    <dbReference type="NCBI Taxonomy" id="428564"/>
    <lineage>
        <taxon>Eukaryota</taxon>
        <taxon>Metazoa</taxon>
        <taxon>Ecdysozoa</taxon>
        <taxon>Arthropoda</taxon>
        <taxon>Hexapoda</taxon>
        <taxon>Insecta</taxon>
        <taxon>Pterygota</taxon>
        <taxon>Neoptera</taxon>
        <taxon>Paraneoptera</taxon>
        <taxon>Hemiptera</taxon>
        <taxon>Sternorrhyncha</taxon>
        <taxon>Psylloidea</taxon>
        <taxon>Psyllidae</taxon>
        <taxon>Psyllinae</taxon>
        <taxon>Cacopsylla</taxon>
    </lineage>
</organism>
<evidence type="ECO:0008006" key="2">
    <source>
        <dbReference type="Google" id="ProtNLM"/>
    </source>
</evidence>
<protein>
    <recommendedName>
        <fullName evidence="2">RNA-directed DNA polymerase from mobile element jockey</fullName>
    </recommendedName>
</protein>
<accession>A0A8D9AZ69</accession>
<dbReference type="PANTHER" id="PTHR33332">
    <property type="entry name" value="REVERSE TRANSCRIPTASE DOMAIN-CONTAINING PROTEIN"/>
    <property type="match status" value="1"/>
</dbReference>
<sequence>MTFTRSKKTCIIYEYSLDNNELARVHCKKDLGILFQENLKFDQHIDIITKSASRNLGLILRHSKFFFDYDTIVTLYTALVRSKLEYACVIWAPTSDFLIKKIEKVQADFSRVLFLKFNGFYPKYPCAISYNILREQMCIESLLARRNKFKLIFVHNIINNNLTCPELLEKINIKIPNLSLRNRRQIDRSNSDQEYFKIPRQIKIIYAQSPLMSALSLYNKYSLELDLDSNLNVFKNKCTILSE</sequence>
<dbReference type="PRINTS" id="PR01345">
    <property type="entry name" value="CERVTRCPTASE"/>
</dbReference>
<dbReference type="AlphaFoldDB" id="A0A8D9AZ69"/>